<dbReference type="SUPFAM" id="SSF82114">
    <property type="entry name" value="Riboflavin kinase-like"/>
    <property type="match status" value="1"/>
</dbReference>
<dbReference type="PANTHER" id="PTHR22749">
    <property type="entry name" value="RIBOFLAVIN KINASE/FMN ADENYLYLTRANSFERASE"/>
    <property type="match status" value="1"/>
</dbReference>
<dbReference type="NCBIfam" id="NF004161">
    <property type="entry name" value="PRK05627.1-4"/>
    <property type="match status" value="1"/>
</dbReference>
<reference evidence="16" key="1">
    <citation type="submission" date="2024-05" db="EMBL/GenBank/DDBJ databases">
        <title>Alkalihalobacillus sp. strain MEB203 novel alkaliphilic bacterium from Lonar Lake, India.</title>
        <authorList>
            <person name="Joshi A."/>
            <person name="Thite S."/>
            <person name="Mengade P."/>
        </authorList>
    </citation>
    <scope>NUCLEOTIDE SEQUENCE</scope>
    <source>
        <strain evidence="16">MEB 203</strain>
    </source>
</reference>
<dbReference type="EC" id="2.7.1.26" evidence="14"/>
<evidence type="ECO:0000256" key="8">
    <source>
        <dbReference type="ARBA" id="ARBA00022777"/>
    </source>
</evidence>
<comment type="caution">
    <text evidence="16">The sequence shown here is derived from an EMBL/GenBank/DDBJ whole genome shotgun (WGS) entry which is preliminary data.</text>
</comment>
<evidence type="ECO:0000256" key="7">
    <source>
        <dbReference type="ARBA" id="ARBA00022741"/>
    </source>
</evidence>
<dbReference type="InterPro" id="IPR004821">
    <property type="entry name" value="Cyt_trans-like"/>
</dbReference>
<comment type="pathway">
    <text evidence="2 14">Cofactor biosynthesis; FMN biosynthesis; FMN from riboflavin (ATP route): step 1/1.</text>
</comment>
<evidence type="ECO:0000259" key="15">
    <source>
        <dbReference type="SMART" id="SM00904"/>
    </source>
</evidence>
<keyword evidence="8 14" id="KW-0418">Kinase</keyword>
<dbReference type="PIRSF" id="PIRSF004491">
    <property type="entry name" value="FAD_Synth"/>
    <property type="match status" value="1"/>
</dbReference>
<dbReference type="InterPro" id="IPR023465">
    <property type="entry name" value="Riboflavin_kinase_dom_sf"/>
</dbReference>
<dbReference type="NCBIfam" id="TIGR00125">
    <property type="entry name" value="cyt_tran_rel"/>
    <property type="match status" value="1"/>
</dbReference>
<dbReference type="NCBIfam" id="NF004160">
    <property type="entry name" value="PRK05627.1-3"/>
    <property type="match status" value="1"/>
</dbReference>
<dbReference type="SUPFAM" id="SSF52374">
    <property type="entry name" value="Nucleotidylyl transferase"/>
    <property type="match status" value="1"/>
</dbReference>
<sequence length="314" mass="35649">MDVIHLTYPLKIRNEKPTVLALGYFDGVHIGHQKVIETAKKVAMEKGLLTSVMTFNPHPKEVLRKPTEPMMYITPLEKKIEVLSQLGVDQLFVVQFDQSFSKLTPQQFVDDYLINMHVQHVVAGFDYSYGHLGKGTMETLPFHSRGVFGQTTVNKVQLGELKISSTLIRSKIVDGAVDELPELLGRNYVVEGVVVHGDKRGRTIGFPTANIKVTNRYMIPKLGVYAVTLDVKGTLHEGVCNIGYRPTFKDEEVMPTIEVHLFDFNEDIYDEAISLTFHQYIRTEKKFGSMDELITQIELDKNAAERYFQLNKAK</sequence>
<keyword evidence="3 14" id="KW-0285">Flavoprotein</keyword>
<evidence type="ECO:0000256" key="10">
    <source>
        <dbReference type="ARBA" id="ARBA00022840"/>
    </source>
</evidence>
<keyword evidence="17" id="KW-1185">Reference proteome</keyword>
<dbReference type="Gene3D" id="3.40.50.620">
    <property type="entry name" value="HUPs"/>
    <property type="match status" value="1"/>
</dbReference>
<dbReference type="PANTHER" id="PTHR22749:SF6">
    <property type="entry name" value="RIBOFLAVIN KINASE"/>
    <property type="match status" value="1"/>
</dbReference>
<keyword evidence="9 14" id="KW-0274">FAD</keyword>
<keyword evidence="10 14" id="KW-0067">ATP-binding</keyword>
<evidence type="ECO:0000256" key="14">
    <source>
        <dbReference type="PIRNR" id="PIRNR004491"/>
    </source>
</evidence>
<dbReference type="Gene3D" id="2.40.30.30">
    <property type="entry name" value="Riboflavin kinase-like"/>
    <property type="match status" value="1"/>
</dbReference>
<organism evidence="16 17">
    <name type="scientific">Alkalihalobacterium chitinilyticum</name>
    <dbReference type="NCBI Taxonomy" id="2980103"/>
    <lineage>
        <taxon>Bacteria</taxon>
        <taxon>Bacillati</taxon>
        <taxon>Bacillota</taxon>
        <taxon>Bacilli</taxon>
        <taxon>Bacillales</taxon>
        <taxon>Bacillaceae</taxon>
        <taxon>Alkalihalobacterium</taxon>
    </lineage>
</organism>
<dbReference type="NCBIfam" id="NF004162">
    <property type="entry name" value="PRK05627.1-5"/>
    <property type="match status" value="1"/>
</dbReference>
<evidence type="ECO:0000256" key="1">
    <source>
        <dbReference type="ARBA" id="ARBA00004726"/>
    </source>
</evidence>
<evidence type="ECO:0000313" key="17">
    <source>
        <dbReference type="Proteomes" id="UP001148125"/>
    </source>
</evidence>
<dbReference type="EMBL" id="JAOTPO010000003">
    <property type="protein sequence ID" value="MDE5412920.1"/>
    <property type="molecule type" value="Genomic_DNA"/>
</dbReference>
<protein>
    <recommendedName>
        <fullName evidence="14">Riboflavin biosynthesis protein</fullName>
    </recommendedName>
    <domain>
        <recommendedName>
            <fullName evidence="14">Riboflavin kinase</fullName>
            <ecNumber evidence="14">2.7.1.26</ecNumber>
        </recommendedName>
        <alternativeName>
            <fullName evidence="14">Flavokinase</fullName>
        </alternativeName>
    </domain>
    <domain>
        <recommendedName>
            <fullName evidence="14">FMN adenylyltransferase</fullName>
            <ecNumber evidence="14">2.7.7.2</ecNumber>
        </recommendedName>
        <alternativeName>
            <fullName evidence="14">FAD pyrophosphorylase</fullName>
        </alternativeName>
        <alternativeName>
            <fullName evidence="14">FAD synthase</fullName>
        </alternativeName>
    </domain>
</protein>
<keyword evidence="5 14" id="KW-0808">Transferase</keyword>
<dbReference type="InterPro" id="IPR015864">
    <property type="entry name" value="FAD_synthase"/>
</dbReference>
<proteinExistence type="inferred from homology"/>
<keyword evidence="4 14" id="KW-0288">FMN</keyword>
<evidence type="ECO:0000313" key="16">
    <source>
        <dbReference type="EMBL" id="MDE5412920.1"/>
    </source>
</evidence>
<dbReference type="Pfam" id="PF01687">
    <property type="entry name" value="Flavokinase"/>
    <property type="match status" value="1"/>
</dbReference>
<dbReference type="InterPro" id="IPR014729">
    <property type="entry name" value="Rossmann-like_a/b/a_fold"/>
</dbReference>
<dbReference type="InterPro" id="IPR023468">
    <property type="entry name" value="Riboflavin_kinase"/>
</dbReference>
<evidence type="ECO:0000256" key="13">
    <source>
        <dbReference type="ARBA" id="ARBA00049494"/>
    </source>
</evidence>
<evidence type="ECO:0000256" key="12">
    <source>
        <dbReference type="ARBA" id="ARBA00047880"/>
    </source>
</evidence>
<evidence type="ECO:0000256" key="9">
    <source>
        <dbReference type="ARBA" id="ARBA00022827"/>
    </source>
</evidence>
<dbReference type="Proteomes" id="UP001148125">
    <property type="component" value="Unassembled WGS sequence"/>
</dbReference>
<dbReference type="SMART" id="SM00904">
    <property type="entry name" value="Flavokinase"/>
    <property type="match status" value="1"/>
</dbReference>
<feature type="domain" description="Riboflavin kinase" evidence="15">
    <location>
        <begin position="183"/>
        <end position="309"/>
    </location>
</feature>
<evidence type="ECO:0000256" key="11">
    <source>
        <dbReference type="ARBA" id="ARBA00023268"/>
    </source>
</evidence>
<dbReference type="InterPro" id="IPR015865">
    <property type="entry name" value="Riboflavin_kinase_bac/euk"/>
</dbReference>
<evidence type="ECO:0000256" key="2">
    <source>
        <dbReference type="ARBA" id="ARBA00005201"/>
    </source>
</evidence>
<accession>A0ABT5VCA6</accession>
<dbReference type="NCBIfam" id="TIGR00083">
    <property type="entry name" value="ribF"/>
    <property type="match status" value="1"/>
</dbReference>
<dbReference type="GO" id="GO:0003919">
    <property type="term" value="F:FMN adenylyltransferase activity"/>
    <property type="evidence" value="ECO:0007669"/>
    <property type="project" value="UniProtKB-EC"/>
</dbReference>
<dbReference type="GO" id="GO:0008531">
    <property type="term" value="F:riboflavin kinase activity"/>
    <property type="evidence" value="ECO:0007669"/>
    <property type="project" value="UniProtKB-EC"/>
</dbReference>
<dbReference type="EC" id="2.7.7.2" evidence="14"/>
<evidence type="ECO:0000256" key="3">
    <source>
        <dbReference type="ARBA" id="ARBA00022630"/>
    </source>
</evidence>
<dbReference type="CDD" id="cd02064">
    <property type="entry name" value="FAD_synthetase_N"/>
    <property type="match status" value="1"/>
</dbReference>
<dbReference type="InterPro" id="IPR002606">
    <property type="entry name" value="Riboflavin_kinase_bac"/>
</dbReference>
<dbReference type="RefSeq" id="WP_275117550.1">
    <property type="nucleotide sequence ID" value="NZ_JAOTPO010000003.1"/>
</dbReference>
<gene>
    <name evidence="16" type="primary">ribF</name>
    <name evidence="16" type="ORF">N7Z68_05950</name>
</gene>
<evidence type="ECO:0000256" key="5">
    <source>
        <dbReference type="ARBA" id="ARBA00022679"/>
    </source>
</evidence>
<keyword evidence="6 14" id="KW-0548">Nucleotidyltransferase</keyword>
<comment type="catalytic activity">
    <reaction evidence="12 14">
        <text>riboflavin + ATP = FMN + ADP + H(+)</text>
        <dbReference type="Rhea" id="RHEA:14357"/>
        <dbReference type="ChEBI" id="CHEBI:15378"/>
        <dbReference type="ChEBI" id="CHEBI:30616"/>
        <dbReference type="ChEBI" id="CHEBI:57986"/>
        <dbReference type="ChEBI" id="CHEBI:58210"/>
        <dbReference type="ChEBI" id="CHEBI:456216"/>
        <dbReference type="EC" id="2.7.1.26"/>
    </reaction>
</comment>
<keyword evidence="7 14" id="KW-0547">Nucleotide-binding</keyword>
<dbReference type="Pfam" id="PF06574">
    <property type="entry name" value="FAD_syn"/>
    <property type="match status" value="1"/>
</dbReference>
<comment type="similarity">
    <text evidence="14">Belongs to the ribF family.</text>
</comment>
<evidence type="ECO:0000256" key="6">
    <source>
        <dbReference type="ARBA" id="ARBA00022695"/>
    </source>
</evidence>
<comment type="pathway">
    <text evidence="1 14">Cofactor biosynthesis; FAD biosynthesis; FAD from FMN: step 1/1.</text>
</comment>
<keyword evidence="11" id="KW-0511">Multifunctional enzyme</keyword>
<name>A0ABT5VCA6_9BACI</name>
<evidence type="ECO:0000256" key="4">
    <source>
        <dbReference type="ARBA" id="ARBA00022643"/>
    </source>
</evidence>
<comment type="catalytic activity">
    <reaction evidence="13 14">
        <text>FMN + ATP + H(+) = FAD + diphosphate</text>
        <dbReference type="Rhea" id="RHEA:17237"/>
        <dbReference type="ChEBI" id="CHEBI:15378"/>
        <dbReference type="ChEBI" id="CHEBI:30616"/>
        <dbReference type="ChEBI" id="CHEBI:33019"/>
        <dbReference type="ChEBI" id="CHEBI:57692"/>
        <dbReference type="ChEBI" id="CHEBI:58210"/>
        <dbReference type="EC" id="2.7.7.2"/>
    </reaction>
</comment>